<protein>
    <submittedName>
        <fullName evidence="10">Polysaccharide biosynthesis protein</fullName>
    </submittedName>
</protein>
<evidence type="ECO:0000256" key="5">
    <source>
        <dbReference type="ARBA" id="ARBA00022989"/>
    </source>
</evidence>
<feature type="transmembrane region" description="Helical" evidence="7">
    <location>
        <begin position="18"/>
        <end position="40"/>
    </location>
</feature>
<evidence type="ECO:0000256" key="1">
    <source>
        <dbReference type="ARBA" id="ARBA00004651"/>
    </source>
</evidence>
<dbReference type="InterPro" id="IPR003856">
    <property type="entry name" value="LPS_length_determ_N"/>
</dbReference>
<dbReference type="Pfam" id="PF13807">
    <property type="entry name" value="GNVR"/>
    <property type="match status" value="1"/>
</dbReference>
<evidence type="ECO:0000259" key="8">
    <source>
        <dbReference type="Pfam" id="PF02706"/>
    </source>
</evidence>
<dbReference type="Proteomes" id="UP000006294">
    <property type="component" value="Chromosome"/>
</dbReference>
<dbReference type="InterPro" id="IPR032807">
    <property type="entry name" value="GNVR"/>
</dbReference>
<keyword evidence="5 7" id="KW-1133">Transmembrane helix</keyword>
<dbReference type="PANTHER" id="PTHR32309">
    <property type="entry name" value="TYROSINE-PROTEIN KINASE"/>
    <property type="match status" value="1"/>
</dbReference>
<dbReference type="RefSeq" id="WP_015010732.1">
    <property type="nucleotide sequence ID" value="NC_018704.1"/>
</dbReference>
<comment type="similarity">
    <text evidence="2">Belongs to the CpsC/CapA family.</text>
</comment>
<evidence type="ECO:0000313" key="10">
    <source>
        <dbReference type="EMBL" id="BAM48146.1"/>
    </source>
</evidence>
<evidence type="ECO:0000256" key="2">
    <source>
        <dbReference type="ARBA" id="ARBA00006683"/>
    </source>
</evidence>
<feature type="transmembrane region" description="Helical" evidence="7">
    <location>
        <begin position="172"/>
        <end position="194"/>
    </location>
</feature>
<dbReference type="HOGENOM" id="CLU_082668_1_1_9"/>
<comment type="subcellular location">
    <subcellularLocation>
        <location evidence="1">Cell membrane</location>
        <topology evidence="1">Multi-pass membrane protein</topology>
    </subcellularLocation>
</comment>
<keyword evidence="4 7" id="KW-0812">Transmembrane</keyword>
<dbReference type="GO" id="GO:0004713">
    <property type="term" value="F:protein tyrosine kinase activity"/>
    <property type="evidence" value="ECO:0007669"/>
    <property type="project" value="TreeGrafter"/>
</dbReference>
<name>K0J5F1_AMPXN</name>
<dbReference type="PANTHER" id="PTHR32309:SF13">
    <property type="entry name" value="FERRIC ENTEROBACTIN TRANSPORT PROTEIN FEPE"/>
    <property type="match status" value="1"/>
</dbReference>
<dbReference type="GO" id="GO:0005886">
    <property type="term" value="C:plasma membrane"/>
    <property type="evidence" value="ECO:0007669"/>
    <property type="project" value="UniProtKB-SubCell"/>
</dbReference>
<dbReference type="InterPro" id="IPR050445">
    <property type="entry name" value="Bact_polysacc_biosynth/exp"/>
</dbReference>
<accession>K0J5F1</accession>
<dbReference type="KEGG" id="axl:AXY_20140"/>
<gene>
    <name evidence="10" type="ordered locus">AXY_20140</name>
</gene>
<evidence type="ECO:0000259" key="9">
    <source>
        <dbReference type="Pfam" id="PF13807"/>
    </source>
</evidence>
<evidence type="ECO:0000256" key="7">
    <source>
        <dbReference type="SAM" id="Phobius"/>
    </source>
</evidence>
<evidence type="ECO:0000256" key="3">
    <source>
        <dbReference type="ARBA" id="ARBA00022475"/>
    </source>
</evidence>
<evidence type="ECO:0000313" key="11">
    <source>
        <dbReference type="Proteomes" id="UP000006294"/>
    </source>
</evidence>
<keyword evidence="3" id="KW-1003">Cell membrane</keyword>
<feature type="domain" description="Tyrosine-protein kinase G-rich" evidence="9">
    <location>
        <begin position="141"/>
        <end position="193"/>
    </location>
</feature>
<dbReference type="EMBL" id="AP012050">
    <property type="protein sequence ID" value="BAM48146.1"/>
    <property type="molecule type" value="Genomic_DNA"/>
</dbReference>
<keyword evidence="11" id="KW-1185">Reference proteome</keyword>
<proteinExistence type="inferred from homology"/>
<evidence type="ECO:0000256" key="4">
    <source>
        <dbReference type="ARBA" id="ARBA00022692"/>
    </source>
</evidence>
<dbReference type="AlphaFoldDB" id="K0J5F1"/>
<sequence>MEETITLKEIAQIIKKRLGLIIVLTIGSAIISGIFTYFFITPIYRANSQFLVNQNQPNATVELNEIRTNVELINTYSVIIRSNRILDEVIDELQLTISPSALAEKISVTNENGSQVVTVSATDPDPKMAVDLANVTVEVFQDQIDELMNVDNVNILNPAVLPANPTPVSPNLTLNIAIAFVLGGMVGVGLAFLFEYLDTTVKTETDVEKIVGLPVIGVVAKVQETDLVHIQQHANRRQARERGVTYNG</sequence>
<dbReference type="Pfam" id="PF02706">
    <property type="entry name" value="Wzz"/>
    <property type="match status" value="1"/>
</dbReference>
<dbReference type="eggNOG" id="COG3944">
    <property type="taxonomic scope" value="Bacteria"/>
</dbReference>
<keyword evidence="6 7" id="KW-0472">Membrane</keyword>
<dbReference type="OrthoDB" id="2360475at2"/>
<evidence type="ECO:0000256" key="6">
    <source>
        <dbReference type="ARBA" id="ARBA00023136"/>
    </source>
</evidence>
<dbReference type="STRING" id="698758.AXY_20140"/>
<organism evidence="10 11">
    <name type="scientific">Amphibacillus xylanus (strain ATCC 51415 / DSM 6626 / JCM 7361 / LMG 17667 / NBRC 15112 / Ep01)</name>
    <dbReference type="NCBI Taxonomy" id="698758"/>
    <lineage>
        <taxon>Bacteria</taxon>
        <taxon>Bacillati</taxon>
        <taxon>Bacillota</taxon>
        <taxon>Bacilli</taxon>
        <taxon>Bacillales</taxon>
        <taxon>Bacillaceae</taxon>
        <taxon>Amphibacillus</taxon>
    </lineage>
</organism>
<dbReference type="PATRIC" id="fig|698758.3.peg.2017"/>
<feature type="domain" description="Polysaccharide chain length determinant N-terminal" evidence="8">
    <location>
        <begin position="3"/>
        <end position="93"/>
    </location>
</feature>
<reference evidence="10 11" key="1">
    <citation type="submission" date="2011-01" db="EMBL/GenBank/DDBJ databases">
        <title>Whole genome sequence of Amphibacillus xylinus NBRC 15112.</title>
        <authorList>
            <person name="Nakazawa H."/>
            <person name="Katano Y."/>
            <person name="Nakamura S."/>
            <person name="Sasagawa M."/>
            <person name="Fukada J."/>
            <person name="Arai T."/>
            <person name="Sasakura N."/>
            <person name="Mochizuki D."/>
            <person name="Hosoyama A."/>
            <person name="Harada K."/>
            <person name="Horikawa H."/>
            <person name="Kato Y."/>
            <person name="Harada T."/>
            <person name="Sasaki K."/>
            <person name="Sekiguchi M."/>
            <person name="Hodoyama M."/>
            <person name="Nishiko R."/>
            <person name="Narita H."/>
            <person name="Hanamaki A."/>
            <person name="Hata C."/>
            <person name="Konno Y."/>
            <person name="Niimura Y."/>
            <person name="Yamazaki S."/>
            <person name="Fujita N."/>
        </authorList>
    </citation>
    <scope>NUCLEOTIDE SEQUENCE [LARGE SCALE GENOMIC DNA]</scope>
    <source>
        <strain evidence="11">ATCC 51415 / DSM 6626 / JCM 7361 / LMG 17667 / NBRC 15112 / Ep01</strain>
    </source>
</reference>